<sequence length="90" mass="8853">MSDASTVAVLGAGALGTAMATRLGGTGHQVRLWNRTEERARAAAEHAPGVTAVGGLGDAVPGAAVVITVLRDGEAVAEVMTVTTSPPSTS</sequence>
<reference evidence="2 3" key="1">
    <citation type="submission" date="2023-03" db="EMBL/GenBank/DDBJ databases">
        <title>Draft genome sequence of Streptomyces sp. RB6PN23 isolated from peat swamp forest in Thailand.</title>
        <authorList>
            <person name="Klaysubun C."/>
            <person name="Duangmal K."/>
        </authorList>
    </citation>
    <scope>NUCLEOTIDE SEQUENCE [LARGE SCALE GENOMIC DNA]</scope>
    <source>
        <strain evidence="2 3">RB6PN23</strain>
    </source>
</reference>
<proteinExistence type="predicted"/>
<protein>
    <submittedName>
        <fullName evidence="2">NAD(P)-binding domain-containing protein</fullName>
    </submittedName>
</protein>
<comment type="caution">
    <text evidence="2">The sequence shown here is derived from an EMBL/GenBank/DDBJ whole genome shotgun (WGS) entry which is preliminary data.</text>
</comment>
<dbReference type="Pfam" id="PF03446">
    <property type="entry name" value="NAD_binding_2"/>
    <property type="match status" value="1"/>
</dbReference>
<dbReference type="Gene3D" id="3.40.50.720">
    <property type="entry name" value="NAD(P)-binding Rossmann-like Domain"/>
    <property type="match status" value="1"/>
</dbReference>
<dbReference type="EMBL" id="JARJBC010000001">
    <property type="protein sequence ID" value="MDF3287970.1"/>
    <property type="molecule type" value="Genomic_DNA"/>
</dbReference>
<dbReference type="InterPro" id="IPR036291">
    <property type="entry name" value="NAD(P)-bd_dom_sf"/>
</dbReference>
<dbReference type="InterPro" id="IPR029752">
    <property type="entry name" value="D-isomer_DH_CS1"/>
</dbReference>
<dbReference type="PROSITE" id="PS00065">
    <property type="entry name" value="D_2_HYDROXYACID_DH_1"/>
    <property type="match status" value="1"/>
</dbReference>
<dbReference type="InterPro" id="IPR006115">
    <property type="entry name" value="6PGDH_NADP-bd"/>
</dbReference>
<dbReference type="SUPFAM" id="SSF51735">
    <property type="entry name" value="NAD(P)-binding Rossmann-fold domains"/>
    <property type="match status" value="1"/>
</dbReference>
<dbReference type="RefSeq" id="WP_276091832.1">
    <property type="nucleotide sequence ID" value="NZ_JARJBC010000001.1"/>
</dbReference>
<feature type="domain" description="6-phosphogluconate dehydrogenase NADP-binding" evidence="1">
    <location>
        <begin position="6"/>
        <end position="81"/>
    </location>
</feature>
<evidence type="ECO:0000313" key="3">
    <source>
        <dbReference type="Proteomes" id="UP001216579"/>
    </source>
</evidence>
<gene>
    <name evidence="2" type="ORF">P3G67_01710</name>
</gene>
<name>A0ABT5ZDR3_9ACTN</name>
<dbReference type="Proteomes" id="UP001216579">
    <property type="component" value="Unassembled WGS sequence"/>
</dbReference>
<organism evidence="2 3">
    <name type="scientific">Streptomyces silvisoli</name>
    <dbReference type="NCBI Taxonomy" id="3034235"/>
    <lineage>
        <taxon>Bacteria</taxon>
        <taxon>Bacillati</taxon>
        <taxon>Actinomycetota</taxon>
        <taxon>Actinomycetes</taxon>
        <taxon>Kitasatosporales</taxon>
        <taxon>Streptomycetaceae</taxon>
        <taxon>Streptomyces</taxon>
    </lineage>
</organism>
<evidence type="ECO:0000259" key="1">
    <source>
        <dbReference type="Pfam" id="PF03446"/>
    </source>
</evidence>
<accession>A0ABT5ZDR3</accession>
<evidence type="ECO:0000313" key="2">
    <source>
        <dbReference type="EMBL" id="MDF3287970.1"/>
    </source>
</evidence>
<keyword evidence="3" id="KW-1185">Reference proteome</keyword>